<evidence type="ECO:0008006" key="4">
    <source>
        <dbReference type="Google" id="ProtNLM"/>
    </source>
</evidence>
<proteinExistence type="predicted"/>
<name>A0ABU1XDM0_9NOCA</name>
<dbReference type="RefSeq" id="WP_310400691.1">
    <property type="nucleotide sequence ID" value="NZ_JAVDWW010000003.1"/>
</dbReference>
<dbReference type="EMBL" id="JAVDWW010000003">
    <property type="protein sequence ID" value="MDR7168635.1"/>
    <property type="molecule type" value="Genomic_DNA"/>
</dbReference>
<feature type="transmembrane region" description="Helical" evidence="1">
    <location>
        <begin position="88"/>
        <end position="109"/>
    </location>
</feature>
<evidence type="ECO:0000256" key="1">
    <source>
        <dbReference type="SAM" id="Phobius"/>
    </source>
</evidence>
<comment type="caution">
    <text evidence="2">The sequence shown here is derived from an EMBL/GenBank/DDBJ whole genome shotgun (WGS) entry which is preliminary data.</text>
</comment>
<feature type="transmembrane region" description="Helical" evidence="1">
    <location>
        <begin position="56"/>
        <end position="76"/>
    </location>
</feature>
<keyword evidence="1" id="KW-1133">Transmembrane helix</keyword>
<gene>
    <name evidence="2" type="ORF">J2W56_002366</name>
</gene>
<evidence type="ECO:0000313" key="2">
    <source>
        <dbReference type="EMBL" id="MDR7168635.1"/>
    </source>
</evidence>
<keyword evidence="1" id="KW-0812">Transmembrane</keyword>
<keyword evidence="3" id="KW-1185">Reference proteome</keyword>
<accession>A0ABU1XDM0</accession>
<protein>
    <recommendedName>
        <fullName evidence="4">DUF1109 domain-containing protein</fullName>
    </recommendedName>
</protein>
<evidence type="ECO:0000313" key="3">
    <source>
        <dbReference type="Proteomes" id="UP001251217"/>
    </source>
</evidence>
<dbReference type="Proteomes" id="UP001251217">
    <property type="component" value="Unassembled WGS sequence"/>
</dbReference>
<reference evidence="2 3" key="1">
    <citation type="submission" date="2023-07" db="EMBL/GenBank/DDBJ databases">
        <title>Sorghum-associated microbial communities from plants grown in Nebraska, USA.</title>
        <authorList>
            <person name="Schachtman D."/>
        </authorList>
    </citation>
    <scope>NUCLEOTIDE SEQUENCE [LARGE SCALE GENOMIC DNA]</scope>
    <source>
        <strain evidence="2 3">4272</strain>
    </source>
</reference>
<sequence>MDESDAVGPPVPAPDTGAKPPGPIAAATGVFAVAVLVCLYYGWWPSRFGSMRWADPLLAAAGALVLFAAAGVLWMIRTLYVLGRDRRWSWWVLPVPLAVLAAGLMVFLAPRTTFDEMRPDFERVARELLAGPDTVRSNFEIGRFDIAYARADSDGAVYFVEAGGLGLDTSSGWAYSPNGRPAGFDDFSATHLAGPWYEFTAVWRT</sequence>
<keyword evidence="1" id="KW-0472">Membrane</keyword>
<organism evidence="2 3">
    <name type="scientific">Nocardia kruczakiae</name>
    <dbReference type="NCBI Taxonomy" id="261477"/>
    <lineage>
        <taxon>Bacteria</taxon>
        <taxon>Bacillati</taxon>
        <taxon>Actinomycetota</taxon>
        <taxon>Actinomycetes</taxon>
        <taxon>Mycobacteriales</taxon>
        <taxon>Nocardiaceae</taxon>
        <taxon>Nocardia</taxon>
    </lineage>
</organism>
<feature type="transmembrane region" description="Helical" evidence="1">
    <location>
        <begin position="24"/>
        <end position="44"/>
    </location>
</feature>